<dbReference type="AlphaFoldDB" id="A0A1E7FU86"/>
<evidence type="ECO:0000313" key="4">
    <source>
        <dbReference type="Proteomes" id="UP000095751"/>
    </source>
</evidence>
<keyword evidence="2" id="KW-1133">Transmembrane helix</keyword>
<evidence type="ECO:0000256" key="2">
    <source>
        <dbReference type="SAM" id="Phobius"/>
    </source>
</evidence>
<evidence type="ECO:0000313" key="3">
    <source>
        <dbReference type="EMBL" id="OEU21677.1"/>
    </source>
</evidence>
<feature type="region of interest" description="Disordered" evidence="1">
    <location>
        <begin position="63"/>
        <end position="269"/>
    </location>
</feature>
<proteinExistence type="predicted"/>
<feature type="compositionally biased region" description="Low complexity" evidence="1">
    <location>
        <begin position="193"/>
        <end position="260"/>
    </location>
</feature>
<sequence length="395" mass="41735">MACTDDVDFRFKDEPAMDCTNWVSAKPKIRCPKRDPITRKRVKSSCPSICRSSCIVSKNNVTTISPTTTSVPSDIPTTSYNNVQRPSVSPTNSSSSLPSSDPTKDTTSSPTSHNSDYPSAGSSFIASSNPSSSSEIPSTISTDSPNVRPSDSPTNSSSSLPSSNPTRGPTSSPTTHIRDYPSVEPSFIASGNPSSSPEIPSSISTDNPSSSSSSAIPDTNPLTVSPSTTSPVATGTIHPNSVSPSSSDTSPTTVSPSSGVDDFLIGNEDGSSRLDDGVGVSITNRRWILGAFGVTAFFSGIFGLIFCYERVYYHRGGTRRNRSQNDISVDEEKQQVTVTYDNQSIVFSVEESVDSYMADWSNNGQLSSLSYSSSASSSPATSINVNGDIEVSLRD</sequence>
<feature type="compositionally biased region" description="Low complexity" evidence="1">
    <location>
        <begin position="63"/>
        <end position="79"/>
    </location>
</feature>
<accession>A0A1E7FU86</accession>
<feature type="compositionally biased region" description="Low complexity" evidence="1">
    <location>
        <begin position="86"/>
        <end position="166"/>
    </location>
</feature>
<evidence type="ECO:0000256" key="1">
    <source>
        <dbReference type="SAM" id="MobiDB-lite"/>
    </source>
</evidence>
<feature type="transmembrane region" description="Helical" evidence="2">
    <location>
        <begin position="287"/>
        <end position="308"/>
    </location>
</feature>
<reference evidence="3 4" key="1">
    <citation type="submission" date="2016-09" db="EMBL/GenBank/DDBJ databases">
        <title>Extensive genetic diversity and differential bi-allelic expression allows diatom success in the polar Southern Ocean.</title>
        <authorList>
            <consortium name="DOE Joint Genome Institute"/>
            <person name="Mock T."/>
            <person name="Otillar R.P."/>
            <person name="Strauss J."/>
            <person name="Dupont C."/>
            <person name="Frickenhaus S."/>
            <person name="Maumus F."/>
            <person name="Mcmullan M."/>
            <person name="Sanges R."/>
            <person name="Schmutz J."/>
            <person name="Toseland A."/>
            <person name="Valas R."/>
            <person name="Veluchamy A."/>
            <person name="Ward B.J."/>
            <person name="Allen A."/>
            <person name="Barry K."/>
            <person name="Falciatore A."/>
            <person name="Ferrante M."/>
            <person name="Fortunato A.E."/>
            <person name="Gloeckner G."/>
            <person name="Gruber A."/>
            <person name="Hipkin R."/>
            <person name="Janech M."/>
            <person name="Kroth P."/>
            <person name="Leese F."/>
            <person name="Lindquist E."/>
            <person name="Lyon B.R."/>
            <person name="Martin J."/>
            <person name="Mayer C."/>
            <person name="Parker M."/>
            <person name="Quesneville H."/>
            <person name="Raymond J."/>
            <person name="Uhlig C."/>
            <person name="Valentin K.U."/>
            <person name="Worden A.Z."/>
            <person name="Armbrust E.V."/>
            <person name="Bowler C."/>
            <person name="Green B."/>
            <person name="Moulton V."/>
            <person name="Van Oosterhout C."/>
            <person name="Grigoriev I."/>
        </authorList>
    </citation>
    <scope>NUCLEOTIDE SEQUENCE [LARGE SCALE GENOMIC DNA]</scope>
    <source>
        <strain evidence="3 4">CCMP1102</strain>
    </source>
</reference>
<dbReference type="Proteomes" id="UP000095751">
    <property type="component" value="Unassembled WGS sequence"/>
</dbReference>
<organism evidence="3 4">
    <name type="scientific">Fragilariopsis cylindrus CCMP1102</name>
    <dbReference type="NCBI Taxonomy" id="635003"/>
    <lineage>
        <taxon>Eukaryota</taxon>
        <taxon>Sar</taxon>
        <taxon>Stramenopiles</taxon>
        <taxon>Ochrophyta</taxon>
        <taxon>Bacillariophyta</taxon>
        <taxon>Bacillariophyceae</taxon>
        <taxon>Bacillariophycidae</taxon>
        <taxon>Bacillariales</taxon>
        <taxon>Bacillariaceae</taxon>
        <taxon>Fragilariopsis</taxon>
    </lineage>
</organism>
<dbReference type="InParanoid" id="A0A1E7FU86"/>
<keyword evidence="2" id="KW-0472">Membrane</keyword>
<protein>
    <submittedName>
        <fullName evidence="3">Uncharacterized protein</fullName>
    </submittedName>
</protein>
<gene>
    <name evidence="3" type="ORF">FRACYDRAFT_231818</name>
</gene>
<keyword evidence="2" id="KW-0812">Transmembrane</keyword>
<name>A0A1E7FU86_9STRA</name>
<keyword evidence="4" id="KW-1185">Reference proteome</keyword>
<dbReference type="KEGG" id="fcy:FRACYDRAFT_231818"/>
<dbReference type="EMBL" id="KV784353">
    <property type="protein sequence ID" value="OEU21677.1"/>
    <property type="molecule type" value="Genomic_DNA"/>
</dbReference>